<dbReference type="PANTHER" id="PTHR12526">
    <property type="entry name" value="GLYCOSYLTRANSFERASE"/>
    <property type="match status" value="1"/>
</dbReference>
<name>A0ABW9GFA6_9MICO</name>
<keyword evidence="2" id="KW-1185">Reference proteome</keyword>
<dbReference type="Pfam" id="PF13692">
    <property type="entry name" value="Glyco_trans_1_4"/>
    <property type="match status" value="1"/>
</dbReference>
<dbReference type="Proteomes" id="UP001630303">
    <property type="component" value="Unassembled WGS sequence"/>
</dbReference>
<gene>
    <name evidence="1" type="ORF">P5G46_05040</name>
</gene>
<sequence length="398" mass="41831">MTRPVRVLSLYEGFFAGGARILHSDVVAGLAADGGQDHRVLSLTSAARRDASLQDARDDARFRALRAAGVSIDMFDRVAGDHPMTPESFSRAELEHAAAVIADADIVLSLKEQPLSLIVALDRAGMLPDRPTAACLHRSDPTHSGPALGWLVDAGASGAVSATISCAASTAHAYARAGVSTTHAWVIDNGIDTRRFRPGTRAERRRIRLGLGIPESAPVVMLAARFDAMKDPGLFLDAVARHSRRHPGSHYVLCGSGMTYGNPGFASLVAQAGIDPSVPVHALGLREDMPALYRIADVVALTSAFGEASPLCLAEGAASGAIPVTTDVGDAARVVAGFGIVTPRDADAVCAAWQEALLHRPRLRSAAIAARGRLDRRRMIADYRGAIEGLVLPEVIAA</sequence>
<dbReference type="RefSeq" id="WP_408905111.1">
    <property type="nucleotide sequence ID" value="NZ_JAROCE010000001.1"/>
</dbReference>
<reference evidence="1 2" key="1">
    <citation type="submission" date="2023-03" db="EMBL/GenBank/DDBJ databases">
        <title>MT1 and MT2 Draft Genomes of Novel Species.</title>
        <authorList>
            <person name="Venkateswaran K."/>
        </authorList>
    </citation>
    <scope>NUCLEOTIDE SEQUENCE [LARGE SCALE GENOMIC DNA]</scope>
    <source>
        <strain evidence="1 2">IF8SW-P5</strain>
    </source>
</reference>
<dbReference type="EMBL" id="JAROCE010000001">
    <property type="protein sequence ID" value="MFM2719861.1"/>
    <property type="molecule type" value="Genomic_DNA"/>
</dbReference>
<accession>A0ABW9GFA6</accession>
<keyword evidence="1" id="KW-0808">Transferase</keyword>
<proteinExistence type="predicted"/>
<dbReference type="Gene3D" id="3.40.50.2000">
    <property type="entry name" value="Glycogen Phosphorylase B"/>
    <property type="match status" value="2"/>
</dbReference>
<dbReference type="GO" id="GO:0016757">
    <property type="term" value="F:glycosyltransferase activity"/>
    <property type="evidence" value="ECO:0007669"/>
    <property type="project" value="UniProtKB-KW"/>
</dbReference>
<organism evidence="1 2">
    <name type="scientific">Microbacterium mcarthurae</name>
    <dbReference type="NCBI Taxonomy" id="3035918"/>
    <lineage>
        <taxon>Bacteria</taxon>
        <taxon>Bacillati</taxon>
        <taxon>Actinomycetota</taxon>
        <taxon>Actinomycetes</taxon>
        <taxon>Micrococcales</taxon>
        <taxon>Microbacteriaceae</taxon>
        <taxon>Microbacterium</taxon>
    </lineage>
</organism>
<evidence type="ECO:0000313" key="1">
    <source>
        <dbReference type="EMBL" id="MFM2719861.1"/>
    </source>
</evidence>
<protein>
    <submittedName>
        <fullName evidence="1">Glycosyltransferase</fullName>
        <ecNumber evidence="1">2.4.-.-</ecNumber>
    </submittedName>
</protein>
<comment type="caution">
    <text evidence="1">The sequence shown here is derived from an EMBL/GenBank/DDBJ whole genome shotgun (WGS) entry which is preliminary data.</text>
</comment>
<dbReference type="EC" id="2.4.-.-" evidence="1"/>
<evidence type="ECO:0000313" key="2">
    <source>
        <dbReference type="Proteomes" id="UP001630303"/>
    </source>
</evidence>
<keyword evidence="1" id="KW-0328">Glycosyltransferase</keyword>
<dbReference type="PANTHER" id="PTHR12526:SF637">
    <property type="entry name" value="GLYCOSYLTRANSFERASE EPSF-RELATED"/>
    <property type="match status" value="1"/>
</dbReference>
<dbReference type="SUPFAM" id="SSF53756">
    <property type="entry name" value="UDP-Glycosyltransferase/glycogen phosphorylase"/>
    <property type="match status" value="1"/>
</dbReference>